<evidence type="ECO:0000259" key="3">
    <source>
        <dbReference type="PROSITE" id="PS50894"/>
    </source>
</evidence>
<dbReference type="GO" id="GO:0004672">
    <property type="term" value="F:protein kinase activity"/>
    <property type="evidence" value="ECO:0007669"/>
    <property type="project" value="UniProtKB-ARBA"/>
</dbReference>
<dbReference type="Pfam" id="PF01627">
    <property type="entry name" value="Hpt"/>
    <property type="match status" value="1"/>
</dbReference>
<keyword evidence="5" id="KW-1185">Reference proteome</keyword>
<dbReference type="Proteomes" id="UP000580043">
    <property type="component" value="Unassembled WGS sequence"/>
</dbReference>
<protein>
    <submittedName>
        <fullName evidence="4">Hpt domain-containing protein</fullName>
    </submittedName>
</protein>
<evidence type="ECO:0000313" key="5">
    <source>
        <dbReference type="Proteomes" id="UP000580043"/>
    </source>
</evidence>
<dbReference type="InterPro" id="IPR036641">
    <property type="entry name" value="HPT_dom_sf"/>
</dbReference>
<keyword evidence="2" id="KW-0597">Phosphoprotein</keyword>
<organism evidence="4 5">
    <name type="scientific">Zoogloea dura</name>
    <dbReference type="NCBI Taxonomy" id="2728840"/>
    <lineage>
        <taxon>Bacteria</taxon>
        <taxon>Pseudomonadati</taxon>
        <taxon>Pseudomonadota</taxon>
        <taxon>Betaproteobacteria</taxon>
        <taxon>Rhodocyclales</taxon>
        <taxon>Zoogloeaceae</taxon>
        <taxon>Zoogloea</taxon>
    </lineage>
</organism>
<dbReference type="RefSeq" id="WP_169145642.1">
    <property type="nucleotide sequence ID" value="NZ_JABBGA010000006.1"/>
</dbReference>
<accession>A0A848G4I7</accession>
<gene>
    <name evidence="4" type="ORF">HHL15_10145</name>
</gene>
<dbReference type="InterPro" id="IPR008207">
    <property type="entry name" value="Sig_transdc_His_kin_Hpt_dom"/>
</dbReference>
<keyword evidence="1" id="KW-0902">Two-component regulatory system</keyword>
<evidence type="ECO:0000256" key="2">
    <source>
        <dbReference type="PROSITE-ProRule" id="PRU00110"/>
    </source>
</evidence>
<evidence type="ECO:0000313" key="4">
    <source>
        <dbReference type="EMBL" id="NML26102.1"/>
    </source>
</evidence>
<dbReference type="PROSITE" id="PS50894">
    <property type="entry name" value="HPT"/>
    <property type="match status" value="1"/>
</dbReference>
<evidence type="ECO:0000256" key="1">
    <source>
        <dbReference type="ARBA" id="ARBA00023012"/>
    </source>
</evidence>
<comment type="caution">
    <text evidence="4">The sequence shown here is derived from an EMBL/GenBank/DDBJ whole genome shotgun (WGS) entry which is preliminary data.</text>
</comment>
<dbReference type="Gene3D" id="1.20.120.160">
    <property type="entry name" value="HPT domain"/>
    <property type="match status" value="1"/>
</dbReference>
<reference evidence="4 5" key="1">
    <citation type="submission" date="2020-04" db="EMBL/GenBank/DDBJ databases">
        <title>Zoogloea sp. G-4-1-14 isolated from soil.</title>
        <authorList>
            <person name="Dahal R.H."/>
        </authorList>
    </citation>
    <scope>NUCLEOTIDE SEQUENCE [LARGE SCALE GENOMIC DNA]</scope>
    <source>
        <strain evidence="4 5">G-4-1-14</strain>
    </source>
</reference>
<feature type="modified residue" description="Phosphohistidine" evidence="2">
    <location>
        <position position="53"/>
    </location>
</feature>
<dbReference type="AlphaFoldDB" id="A0A848G4I7"/>
<dbReference type="EMBL" id="JABBGA010000006">
    <property type="protein sequence ID" value="NML26102.1"/>
    <property type="molecule type" value="Genomic_DNA"/>
</dbReference>
<dbReference type="SUPFAM" id="SSF47226">
    <property type="entry name" value="Histidine-containing phosphotransfer domain, HPT domain"/>
    <property type="match status" value="1"/>
</dbReference>
<name>A0A848G4I7_9RHOO</name>
<proteinExistence type="predicted"/>
<sequence length="111" mass="12207">MIRWADLEARYQGRDAFIAKLLGIFTTAHGSFAIQMREFTATGNSTDVARLAHSLKSSAGNIMAMELMDLALRTEQAARRSAPEAMELALQLSDELEATLLEIEARQPPQG</sequence>
<feature type="domain" description="HPt" evidence="3">
    <location>
        <begin position="14"/>
        <end position="103"/>
    </location>
</feature>
<dbReference type="GO" id="GO:0000160">
    <property type="term" value="P:phosphorelay signal transduction system"/>
    <property type="evidence" value="ECO:0007669"/>
    <property type="project" value="UniProtKB-KW"/>
</dbReference>